<keyword evidence="2" id="KW-0378">Hydrolase</keyword>
<dbReference type="InterPro" id="IPR033199">
    <property type="entry name" value="DDAH-like"/>
</dbReference>
<evidence type="ECO:0000313" key="4">
    <source>
        <dbReference type="Proteomes" id="UP000735302"/>
    </source>
</evidence>
<keyword evidence="4" id="KW-1185">Reference proteome</keyword>
<reference evidence="3 4" key="1">
    <citation type="journal article" date="2021" name="Elife">
        <title>Chloroplast acquisition without the gene transfer in kleptoplastic sea slugs, Plakobranchus ocellatus.</title>
        <authorList>
            <person name="Maeda T."/>
            <person name="Takahashi S."/>
            <person name="Yoshida T."/>
            <person name="Shimamura S."/>
            <person name="Takaki Y."/>
            <person name="Nagai Y."/>
            <person name="Toyoda A."/>
            <person name="Suzuki Y."/>
            <person name="Arimoto A."/>
            <person name="Ishii H."/>
            <person name="Satoh N."/>
            <person name="Nishiyama T."/>
            <person name="Hasebe M."/>
            <person name="Maruyama T."/>
            <person name="Minagawa J."/>
            <person name="Obokata J."/>
            <person name="Shigenobu S."/>
        </authorList>
    </citation>
    <scope>NUCLEOTIDE SEQUENCE [LARGE SCALE GENOMIC DNA]</scope>
</reference>
<dbReference type="GO" id="GO:0016403">
    <property type="term" value="F:dimethylargininase activity"/>
    <property type="evidence" value="ECO:0007669"/>
    <property type="project" value="TreeGrafter"/>
</dbReference>
<sequence length="97" mass="10760">MAAFHYNFAIICRVPNALKNRSVGSEHYPDGIDVEKAKQEYATIREVLKNCDINIIELVEDESYPDCCFVDDTAVVIGNTALIARPGHTSRQGEVCS</sequence>
<comment type="caution">
    <text evidence="3">The sequence shown here is derived from an EMBL/GenBank/DDBJ whole genome shotgun (WGS) entry which is preliminary data.</text>
</comment>
<dbReference type="GO" id="GO:0006525">
    <property type="term" value="P:arginine metabolic process"/>
    <property type="evidence" value="ECO:0007669"/>
    <property type="project" value="TreeGrafter"/>
</dbReference>
<dbReference type="GO" id="GO:0016597">
    <property type="term" value="F:amino acid binding"/>
    <property type="evidence" value="ECO:0007669"/>
    <property type="project" value="TreeGrafter"/>
</dbReference>
<proteinExistence type="inferred from homology"/>
<dbReference type="SUPFAM" id="SSF55909">
    <property type="entry name" value="Pentein"/>
    <property type="match status" value="1"/>
</dbReference>
<comment type="similarity">
    <text evidence="1">Belongs to the DDAH family.</text>
</comment>
<dbReference type="Proteomes" id="UP000735302">
    <property type="component" value="Unassembled WGS sequence"/>
</dbReference>
<gene>
    <name evidence="3" type="ORF">PoB_004643100</name>
</gene>
<dbReference type="EMBL" id="BLXT01005122">
    <property type="protein sequence ID" value="GFO19926.1"/>
    <property type="molecule type" value="Genomic_DNA"/>
</dbReference>
<accession>A0AAV4BHK6</accession>
<dbReference type="Gene3D" id="3.75.10.10">
    <property type="entry name" value="L-arginine/glycine Amidinotransferase, Chain A"/>
    <property type="match status" value="1"/>
</dbReference>
<dbReference type="AlphaFoldDB" id="A0AAV4BHK6"/>
<organism evidence="3 4">
    <name type="scientific">Plakobranchus ocellatus</name>
    <dbReference type="NCBI Taxonomy" id="259542"/>
    <lineage>
        <taxon>Eukaryota</taxon>
        <taxon>Metazoa</taxon>
        <taxon>Spiralia</taxon>
        <taxon>Lophotrochozoa</taxon>
        <taxon>Mollusca</taxon>
        <taxon>Gastropoda</taxon>
        <taxon>Heterobranchia</taxon>
        <taxon>Euthyneura</taxon>
        <taxon>Panpulmonata</taxon>
        <taxon>Sacoglossa</taxon>
        <taxon>Placobranchoidea</taxon>
        <taxon>Plakobranchidae</taxon>
        <taxon>Plakobranchus</taxon>
    </lineage>
</organism>
<dbReference type="PANTHER" id="PTHR12737">
    <property type="entry name" value="DIMETHYLARGININE DIMETHYLAMINOHYDROLASE"/>
    <property type="match status" value="1"/>
</dbReference>
<dbReference type="GO" id="GO:0000052">
    <property type="term" value="P:citrulline metabolic process"/>
    <property type="evidence" value="ECO:0007669"/>
    <property type="project" value="TreeGrafter"/>
</dbReference>
<name>A0AAV4BHK6_9GAST</name>
<dbReference type="PANTHER" id="PTHR12737:SF9">
    <property type="entry name" value="DIMETHYLARGININASE"/>
    <property type="match status" value="1"/>
</dbReference>
<evidence type="ECO:0000256" key="1">
    <source>
        <dbReference type="ARBA" id="ARBA00008532"/>
    </source>
</evidence>
<evidence type="ECO:0000256" key="2">
    <source>
        <dbReference type="ARBA" id="ARBA00022801"/>
    </source>
</evidence>
<evidence type="ECO:0000313" key="3">
    <source>
        <dbReference type="EMBL" id="GFO19926.1"/>
    </source>
</evidence>
<dbReference type="GO" id="GO:0045429">
    <property type="term" value="P:positive regulation of nitric oxide biosynthetic process"/>
    <property type="evidence" value="ECO:0007669"/>
    <property type="project" value="TreeGrafter"/>
</dbReference>
<protein>
    <submittedName>
        <fullName evidence="3">N(G),n(G)-dimethylarginine dimethylaminohydrolase</fullName>
    </submittedName>
</protein>